<keyword evidence="2" id="KW-1185">Reference proteome</keyword>
<dbReference type="STRING" id="543379.A0A232FGJ0"/>
<sequence length="406" mass="46485">QLCDETTLGWTVALTSTIVTIAVCSGFTRHGIVSLIDRAVDHVQINVKPYQVTLITESSEVLSPASQLVTKRVVGEFRSLVLGMSELARIENQQLSCVKRSVASFFTRSTMKIMIPDTADENTLLMELIDFLDEFFAFCLIFLINKGRGLNLKEFFRYSWNFKFAYISVVELSKRDDKRTVIMPMQYAKSYTVIHQYNSSVDAYKKKRFSSFANLFPKSTRNLYGQVMRVGFLDTFPQVMFHKSLIDCNKDVWSALYGLDVLISQILASTLNFSIKVALINSGHKDLSCLNVPSTSFLDLFLSDDLDYFVNFYYLSGRIPMSNYDVELMTFLYYDSVHMVIKQYGFAVVECCHLIFVLLLMIFIKVMKIGDETWTIYNLLPVAIGNSVKMGLDNSTRRVIFITRRL</sequence>
<dbReference type="Proteomes" id="UP000215335">
    <property type="component" value="Unassembled WGS sequence"/>
</dbReference>
<accession>A0A232FGJ0</accession>
<reference evidence="1 2" key="1">
    <citation type="journal article" date="2017" name="Curr. Biol.">
        <title>The Evolution of Venom by Co-option of Single-Copy Genes.</title>
        <authorList>
            <person name="Martinson E.O."/>
            <person name="Mrinalini"/>
            <person name="Kelkar Y.D."/>
            <person name="Chang C.H."/>
            <person name="Werren J.H."/>
        </authorList>
    </citation>
    <scope>NUCLEOTIDE SEQUENCE [LARGE SCALE GENOMIC DNA]</scope>
    <source>
        <strain evidence="1 2">Alberta</strain>
        <tissue evidence="1">Whole body</tissue>
    </source>
</reference>
<name>A0A232FGJ0_9HYME</name>
<gene>
    <name evidence="1" type="ORF">TSAR_001049</name>
</gene>
<evidence type="ECO:0000313" key="1">
    <source>
        <dbReference type="EMBL" id="OXU29886.1"/>
    </source>
</evidence>
<comment type="caution">
    <text evidence="1">The sequence shown here is derived from an EMBL/GenBank/DDBJ whole genome shotgun (WGS) entry which is preliminary data.</text>
</comment>
<proteinExistence type="predicted"/>
<organism evidence="1 2">
    <name type="scientific">Trichomalopsis sarcophagae</name>
    <dbReference type="NCBI Taxonomy" id="543379"/>
    <lineage>
        <taxon>Eukaryota</taxon>
        <taxon>Metazoa</taxon>
        <taxon>Ecdysozoa</taxon>
        <taxon>Arthropoda</taxon>
        <taxon>Hexapoda</taxon>
        <taxon>Insecta</taxon>
        <taxon>Pterygota</taxon>
        <taxon>Neoptera</taxon>
        <taxon>Endopterygota</taxon>
        <taxon>Hymenoptera</taxon>
        <taxon>Apocrita</taxon>
        <taxon>Proctotrupomorpha</taxon>
        <taxon>Chalcidoidea</taxon>
        <taxon>Pteromalidae</taxon>
        <taxon>Pteromalinae</taxon>
        <taxon>Trichomalopsis</taxon>
    </lineage>
</organism>
<evidence type="ECO:0000313" key="2">
    <source>
        <dbReference type="Proteomes" id="UP000215335"/>
    </source>
</evidence>
<feature type="non-terminal residue" evidence="1">
    <location>
        <position position="1"/>
    </location>
</feature>
<dbReference type="AlphaFoldDB" id="A0A232FGJ0"/>
<protein>
    <submittedName>
        <fullName evidence="1">Uncharacterized protein</fullName>
    </submittedName>
</protein>
<dbReference type="EMBL" id="NNAY01000224">
    <property type="protein sequence ID" value="OXU29886.1"/>
    <property type="molecule type" value="Genomic_DNA"/>
</dbReference>